<dbReference type="CDD" id="cd06184">
    <property type="entry name" value="flavohem_like_fad_nad_binding"/>
    <property type="match status" value="1"/>
</dbReference>
<evidence type="ECO:0000256" key="1">
    <source>
        <dbReference type="ARBA" id="ARBA00006401"/>
    </source>
</evidence>
<comment type="function">
    <text evidence="15">Is involved in NO detoxification in an aerobic process, termed nitric oxide dioxygenase (NOD) reaction that utilizes O(2) and NAD(P)H to convert NO to nitrate, which protects the bacterium from various noxious nitrogen compounds. Therefore, plays a central role in the inducible response to nitrosative stress.</text>
</comment>
<dbReference type="PANTHER" id="PTHR43396">
    <property type="entry name" value="FLAVOHEMOPROTEIN"/>
    <property type="match status" value="1"/>
</dbReference>
<comment type="similarity">
    <text evidence="1 15">In the C-terminal section; belongs to the flavoprotein pyridine nucleotide cytochrome reductase family.</text>
</comment>
<feature type="binding site" evidence="15">
    <location>
        <position position="190"/>
    </location>
    <ligand>
        <name>FAD</name>
        <dbReference type="ChEBI" id="CHEBI:57692"/>
    </ligand>
</feature>
<protein>
    <recommendedName>
        <fullName evidence="15">Flavohemoprotein</fullName>
    </recommendedName>
    <alternativeName>
        <fullName evidence="15">Flavohemoglobin</fullName>
    </alternativeName>
    <alternativeName>
        <fullName evidence="15">Hemoglobin-like protein</fullName>
    </alternativeName>
    <alternativeName>
        <fullName evidence="15">Nitric oxide dioxygenase</fullName>
        <shortName evidence="15">NO oxygenase</shortName>
        <shortName evidence="15">NOD</shortName>
        <ecNumber evidence="15">1.14.12.17</ecNumber>
    </alternativeName>
</protein>
<feature type="site" description="Involved in heme-bound ligand stabilization and O-O bond activation" evidence="15">
    <location>
        <position position="29"/>
    </location>
</feature>
<dbReference type="HAMAP" id="MF_01252">
    <property type="entry name" value="Hmp"/>
    <property type="match status" value="1"/>
</dbReference>
<evidence type="ECO:0000256" key="9">
    <source>
        <dbReference type="ARBA" id="ARBA00022857"/>
    </source>
</evidence>
<feature type="site" description="Influences the redox potential of the prosthetic heme and FAD groups" evidence="15">
    <location>
        <position position="397"/>
    </location>
</feature>
<keyword evidence="12 15" id="KW-0520">NAD</keyword>
<feature type="region of interest" description="Reductase" evidence="15">
    <location>
        <begin position="149"/>
        <end position="407"/>
    </location>
</feature>
<dbReference type="EMBL" id="MSZX01000005">
    <property type="protein sequence ID" value="OPA77429.1"/>
    <property type="molecule type" value="Genomic_DNA"/>
</dbReference>
<evidence type="ECO:0000256" key="10">
    <source>
        <dbReference type="ARBA" id="ARBA00023002"/>
    </source>
</evidence>
<dbReference type="OrthoDB" id="9801223at2"/>
<gene>
    <name evidence="15" type="primary">hmp</name>
    <name evidence="18" type="ORF">BVG16_13290</name>
</gene>
<keyword evidence="5 15" id="KW-0561">Oxygen transport</keyword>
<dbReference type="PANTHER" id="PTHR43396:SF3">
    <property type="entry name" value="FLAVOHEMOPROTEIN"/>
    <property type="match status" value="1"/>
</dbReference>
<dbReference type="InterPro" id="IPR017927">
    <property type="entry name" value="FAD-bd_FR_type"/>
</dbReference>
<dbReference type="SUPFAM" id="SSF63380">
    <property type="entry name" value="Riboflavin synthase domain-like"/>
    <property type="match status" value="1"/>
</dbReference>
<evidence type="ECO:0000256" key="11">
    <source>
        <dbReference type="ARBA" id="ARBA00023004"/>
    </source>
</evidence>
<dbReference type="InterPro" id="IPR012292">
    <property type="entry name" value="Globin/Proto"/>
</dbReference>
<keyword evidence="9 15" id="KW-0521">NADP</keyword>
<keyword evidence="4 15" id="KW-0349">Heme</keyword>
<comment type="catalytic activity">
    <reaction evidence="14 15">
        <text>2 nitric oxide + NADPH + 2 O2 = 2 nitrate + NADP(+) + H(+)</text>
        <dbReference type="Rhea" id="RHEA:19465"/>
        <dbReference type="ChEBI" id="CHEBI:15378"/>
        <dbReference type="ChEBI" id="CHEBI:15379"/>
        <dbReference type="ChEBI" id="CHEBI:16480"/>
        <dbReference type="ChEBI" id="CHEBI:17632"/>
        <dbReference type="ChEBI" id="CHEBI:57783"/>
        <dbReference type="ChEBI" id="CHEBI:58349"/>
        <dbReference type="EC" id="1.14.12.17"/>
    </reaction>
</comment>
<dbReference type="InterPro" id="IPR008333">
    <property type="entry name" value="Cbr1-like_FAD-bd_dom"/>
</dbReference>
<dbReference type="Gene3D" id="2.40.30.10">
    <property type="entry name" value="Translation factors"/>
    <property type="match status" value="1"/>
</dbReference>
<feature type="active site" description="Charge relay system" evidence="15">
    <location>
        <position position="137"/>
    </location>
</feature>
<keyword evidence="6 15" id="KW-0285">Flavoprotein</keyword>
<name>A0A1T2XC11_9BACL</name>
<dbReference type="SUPFAM" id="SSF46458">
    <property type="entry name" value="Globin-like"/>
    <property type="match status" value="1"/>
</dbReference>
<dbReference type="GO" id="GO:0019825">
    <property type="term" value="F:oxygen binding"/>
    <property type="evidence" value="ECO:0007669"/>
    <property type="project" value="InterPro"/>
</dbReference>
<feature type="binding site" description="proximal binding residue" evidence="15">
    <location>
        <position position="85"/>
    </location>
    <ligand>
        <name>heme b</name>
        <dbReference type="ChEBI" id="CHEBI:60344"/>
    </ligand>
    <ligandPart>
        <name>Fe</name>
        <dbReference type="ChEBI" id="CHEBI:18248"/>
    </ligandPart>
</feature>
<reference evidence="18 19" key="1">
    <citation type="submission" date="2017-01" db="EMBL/GenBank/DDBJ databases">
        <title>Genome analysis of Paenibacillus selenitrireducens ES3-24.</title>
        <authorList>
            <person name="Xu D."/>
            <person name="Yao R."/>
            <person name="Zheng S."/>
        </authorList>
    </citation>
    <scope>NUCLEOTIDE SEQUENCE [LARGE SCALE GENOMIC DNA]</scope>
    <source>
        <strain evidence="18 19">ES3-24</strain>
    </source>
</reference>
<evidence type="ECO:0000256" key="14">
    <source>
        <dbReference type="ARBA" id="ARBA00049433"/>
    </source>
</evidence>
<feature type="active site" description="Charge relay system" evidence="15">
    <location>
        <position position="95"/>
    </location>
</feature>
<comment type="cofactor">
    <cofactor evidence="15">
        <name>FAD</name>
        <dbReference type="ChEBI" id="CHEBI:57692"/>
    </cofactor>
    <text evidence="15">Binds 1 FAD per subunit.</text>
</comment>
<dbReference type="InterPro" id="IPR039261">
    <property type="entry name" value="FNR_nucleotide-bd"/>
</dbReference>
<comment type="caution">
    <text evidence="18">The sequence shown here is derived from an EMBL/GenBank/DDBJ whole genome shotgun (WGS) entry which is preliminary data.</text>
</comment>
<evidence type="ECO:0000313" key="19">
    <source>
        <dbReference type="Proteomes" id="UP000190188"/>
    </source>
</evidence>
<evidence type="ECO:0000256" key="15">
    <source>
        <dbReference type="HAMAP-Rule" id="MF_01252"/>
    </source>
</evidence>
<dbReference type="SUPFAM" id="SSF52343">
    <property type="entry name" value="Ferredoxin reductase-like, C-terminal NADP-linked domain"/>
    <property type="match status" value="1"/>
</dbReference>
<dbReference type="PRINTS" id="PR00371">
    <property type="entry name" value="FPNCR"/>
</dbReference>
<dbReference type="CDD" id="cd14777">
    <property type="entry name" value="Yhb1-globin-like"/>
    <property type="match status" value="1"/>
</dbReference>
<dbReference type="Pfam" id="PF00042">
    <property type="entry name" value="Globin"/>
    <property type="match status" value="1"/>
</dbReference>
<sequence>MLNQATIEIIKSTVPVLEVHGTAITKRFYEMLFTSHPELLNIFNHANQRQGKQSGALANAVYAAAANIDQLENILPVVKQIAHKHRALGIKPEHYPIVGENLLKAIKDVLGDAATDDIINAWADAYGVIADAFIGVEADMYAQTAAQPGGWDGFRKFVVTRKDQESSAISSFYLKPADGQAIAAFLPGQYITVRATVKGRTNTHLRHYSLSDAPNSDYYRITVKREAGNDAQPAGVVSNYLHDQVHEGDVLEISAPAGDFTLDPAVPSQAPVVLISGGVGLTPTISMLNTLVGKQPERPVTFIHAAIHSGFHALRDHVKDIAEQHPQVTSYVCYESPLAGDTCDHTGYIDLQWLQSVLPEETARTADFYFCGPTPFMKTVLQALKQNGVAADRIHYEFFGPAGSLEA</sequence>
<dbReference type="AlphaFoldDB" id="A0A1T2XC11"/>
<evidence type="ECO:0000313" key="18">
    <source>
        <dbReference type="EMBL" id="OPA77429.1"/>
    </source>
</evidence>
<dbReference type="PROSITE" id="PS51384">
    <property type="entry name" value="FAD_FR"/>
    <property type="match status" value="1"/>
</dbReference>
<dbReference type="Gene3D" id="1.10.490.10">
    <property type="entry name" value="Globins"/>
    <property type="match status" value="1"/>
</dbReference>
<evidence type="ECO:0000259" key="17">
    <source>
        <dbReference type="PROSITE" id="PS51384"/>
    </source>
</evidence>
<dbReference type="InterPro" id="IPR000971">
    <property type="entry name" value="Globin"/>
</dbReference>
<dbReference type="Pfam" id="PF00175">
    <property type="entry name" value="NAD_binding_1"/>
    <property type="match status" value="1"/>
</dbReference>
<dbReference type="FunFam" id="2.40.30.10:FF:000034">
    <property type="entry name" value="Flavohemoprotein"/>
    <property type="match status" value="1"/>
</dbReference>
<evidence type="ECO:0000259" key="16">
    <source>
        <dbReference type="PROSITE" id="PS01033"/>
    </source>
</evidence>
<feature type="binding site" evidence="15">
    <location>
        <begin position="278"/>
        <end position="283"/>
    </location>
    <ligand>
        <name>NADP(+)</name>
        <dbReference type="ChEBI" id="CHEBI:58349"/>
    </ligand>
</feature>
<keyword evidence="7 15" id="KW-0479">Metal-binding</keyword>
<dbReference type="GO" id="GO:0046872">
    <property type="term" value="F:metal ion binding"/>
    <property type="evidence" value="ECO:0007669"/>
    <property type="project" value="UniProtKB-KW"/>
</dbReference>
<dbReference type="GO" id="GO:0046210">
    <property type="term" value="P:nitric oxide catabolic process"/>
    <property type="evidence" value="ECO:0007669"/>
    <property type="project" value="TreeGrafter"/>
</dbReference>
<dbReference type="Pfam" id="PF00970">
    <property type="entry name" value="FAD_binding_6"/>
    <property type="match status" value="1"/>
</dbReference>
<dbReference type="NCBIfam" id="NF009805">
    <property type="entry name" value="PRK13289.1"/>
    <property type="match status" value="1"/>
</dbReference>
<organism evidence="18 19">
    <name type="scientific">Paenibacillus selenitireducens</name>
    <dbReference type="NCBI Taxonomy" id="1324314"/>
    <lineage>
        <taxon>Bacteria</taxon>
        <taxon>Bacillati</taxon>
        <taxon>Bacillota</taxon>
        <taxon>Bacilli</taxon>
        <taxon>Bacillales</taxon>
        <taxon>Paenibacillaceae</taxon>
        <taxon>Paenibacillus</taxon>
    </lineage>
</organism>
<feature type="site" description="Influences the redox potential of the prosthetic heme and FAD groups" evidence="15">
    <location>
        <position position="84"/>
    </location>
</feature>
<evidence type="ECO:0000256" key="6">
    <source>
        <dbReference type="ARBA" id="ARBA00022630"/>
    </source>
</evidence>
<dbReference type="GO" id="GO:0071949">
    <property type="term" value="F:FAD binding"/>
    <property type="evidence" value="ECO:0007669"/>
    <property type="project" value="InterPro"/>
</dbReference>
<keyword evidence="18" id="KW-0223">Dioxygenase</keyword>
<feature type="domain" description="Globin" evidence="16">
    <location>
        <begin position="1"/>
        <end position="138"/>
    </location>
</feature>
<dbReference type="InterPro" id="IPR023950">
    <property type="entry name" value="Hmp"/>
</dbReference>
<dbReference type="PRINTS" id="PR00406">
    <property type="entry name" value="CYTB5RDTASE"/>
</dbReference>
<dbReference type="FunFam" id="3.40.50.80:FF:000010">
    <property type="entry name" value="Flavohemoprotein"/>
    <property type="match status" value="1"/>
</dbReference>
<dbReference type="RefSeq" id="WP_078499170.1">
    <property type="nucleotide sequence ID" value="NZ_MSZX01000005.1"/>
</dbReference>
<proteinExistence type="inferred from homology"/>
<dbReference type="InterPro" id="IPR017938">
    <property type="entry name" value="Riboflavin_synthase-like_b-brl"/>
</dbReference>
<evidence type="ECO:0000256" key="8">
    <source>
        <dbReference type="ARBA" id="ARBA00022827"/>
    </source>
</evidence>
<comment type="domain">
    <text evidence="15">Consists of two distinct domains; an N-terminal heme-containing oxygen-binding domain and a C-terminal reductase domain with binding sites for FAD and NAD(P)H.</text>
</comment>
<comment type="catalytic activity">
    <reaction evidence="13 15">
        <text>2 nitric oxide + NADH + 2 O2 = 2 nitrate + NAD(+) + H(+)</text>
        <dbReference type="Rhea" id="RHEA:19469"/>
        <dbReference type="ChEBI" id="CHEBI:15378"/>
        <dbReference type="ChEBI" id="CHEBI:15379"/>
        <dbReference type="ChEBI" id="CHEBI:16480"/>
        <dbReference type="ChEBI" id="CHEBI:17632"/>
        <dbReference type="ChEBI" id="CHEBI:57540"/>
        <dbReference type="ChEBI" id="CHEBI:57945"/>
        <dbReference type="EC" id="1.14.12.17"/>
    </reaction>
</comment>
<keyword evidence="19" id="KW-1185">Reference proteome</keyword>
<feature type="domain" description="FAD-binding FR-type" evidence="17">
    <location>
        <begin position="152"/>
        <end position="263"/>
    </location>
</feature>
<accession>A0A1T2XC11</accession>
<dbReference type="GO" id="GO:0020037">
    <property type="term" value="F:heme binding"/>
    <property type="evidence" value="ECO:0007669"/>
    <property type="project" value="InterPro"/>
</dbReference>
<evidence type="ECO:0000256" key="13">
    <source>
        <dbReference type="ARBA" id="ARBA00048649"/>
    </source>
</evidence>
<evidence type="ECO:0000256" key="5">
    <source>
        <dbReference type="ARBA" id="ARBA00022621"/>
    </source>
</evidence>
<comment type="similarity">
    <text evidence="2 15">Belongs to the globin family. Two-domain flavohemoproteins subfamily.</text>
</comment>
<dbReference type="InterPro" id="IPR009050">
    <property type="entry name" value="Globin-like_sf"/>
</dbReference>
<keyword evidence="3 15" id="KW-0813">Transport</keyword>
<dbReference type="InterPro" id="IPR001433">
    <property type="entry name" value="OxRdtase_FAD/NAD-bd"/>
</dbReference>
<dbReference type="EC" id="1.14.12.17" evidence="15"/>
<dbReference type="GO" id="GO:0009636">
    <property type="term" value="P:response to toxic substance"/>
    <property type="evidence" value="ECO:0007669"/>
    <property type="project" value="UniProtKB-KW"/>
</dbReference>
<dbReference type="GO" id="GO:0008941">
    <property type="term" value="F:nitric oxide dioxygenase NAD(P)H activity"/>
    <property type="evidence" value="ECO:0007669"/>
    <property type="project" value="UniProtKB-UniRule"/>
</dbReference>
<dbReference type="STRING" id="1324314.BVG16_13290"/>
<evidence type="ECO:0000256" key="12">
    <source>
        <dbReference type="ARBA" id="ARBA00023027"/>
    </source>
</evidence>
<keyword evidence="8 15" id="KW-0274">FAD</keyword>
<dbReference type="GO" id="GO:0005344">
    <property type="term" value="F:oxygen carrier activity"/>
    <property type="evidence" value="ECO:0007669"/>
    <property type="project" value="UniProtKB-UniRule"/>
</dbReference>
<comment type="cofactor">
    <cofactor evidence="15">
        <name>heme b</name>
        <dbReference type="ChEBI" id="CHEBI:60344"/>
    </cofactor>
    <text evidence="15">Binds 1 heme b (iron(II)-protoporphyrin IX) group per subunit.</text>
</comment>
<keyword evidence="10 15" id="KW-0560">Oxidoreductase</keyword>
<evidence type="ECO:0000256" key="7">
    <source>
        <dbReference type="ARBA" id="ARBA00022723"/>
    </source>
</evidence>
<comment type="caution">
    <text evidence="15">Lacks conserved residue(s) required for the propagation of feature annotation.</text>
</comment>
<dbReference type="Gene3D" id="3.40.50.80">
    <property type="entry name" value="Nucleotide-binding domain of ferredoxin-NADP reductase (FNR) module"/>
    <property type="match status" value="1"/>
</dbReference>
<keyword evidence="15" id="KW-0216">Detoxification</keyword>
<keyword evidence="11 15" id="KW-0408">Iron</keyword>
<evidence type="ECO:0000256" key="3">
    <source>
        <dbReference type="ARBA" id="ARBA00022448"/>
    </source>
</evidence>
<feature type="binding site" evidence="15">
    <location>
        <begin position="398"/>
        <end position="401"/>
    </location>
    <ligand>
        <name>FAD</name>
        <dbReference type="ChEBI" id="CHEBI:57692"/>
    </ligand>
</feature>
<dbReference type="GO" id="GO:0071500">
    <property type="term" value="P:cellular response to nitrosative stress"/>
    <property type="evidence" value="ECO:0007669"/>
    <property type="project" value="TreeGrafter"/>
</dbReference>
<dbReference type="FunFam" id="1.10.490.10:FF:000003">
    <property type="entry name" value="Flavohemoprotein"/>
    <property type="match status" value="1"/>
</dbReference>
<dbReference type="PROSITE" id="PS01033">
    <property type="entry name" value="GLOBIN"/>
    <property type="match status" value="1"/>
</dbReference>
<dbReference type="Proteomes" id="UP000190188">
    <property type="component" value="Unassembled WGS sequence"/>
</dbReference>
<dbReference type="InterPro" id="IPR001709">
    <property type="entry name" value="Flavoprot_Pyr_Nucl_cyt_Rdtase"/>
</dbReference>
<evidence type="ECO:0000256" key="4">
    <source>
        <dbReference type="ARBA" id="ARBA00022617"/>
    </source>
</evidence>
<evidence type="ECO:0000256" key="2">
    <source>
        <dbReference type="ARBA" id="ARBA00008414"/>
    </source>
</evidence>